<dbReference type="PROSITE" id="PS51257">
    <property type="entry name" value="PROKAR_LIPOPROTEIN"/>
    <property type="match status" value="1"/>
</dbReference>
<reference evidence="8 9" key="1">
    <citation type="submission" date="2018-09" db="EMBL/GenBank/DDBJ databases">
        <title>Paenibacillus SK2017-BO5.</title>
        <authorList>
            <person name="Piskunova J.V."/>
            <person name="Dubiley S.A."/>
            <person name="Severinov K.V."/>
        </authorList>
    </citation>
    <scope>NUCLEOTIDE SEQUENCE [LARGE SCALE GENOMIC DNA]</scope>
    <source>
        <strain evidence="8 9">BO5</strain>
    </source>
</reference>
<feature type="compositionally biased region" description="Polar residues" evidence="6">
    <location>
        <begin position="41"/>
        <end position="54"/>
    </location>
</feature>
<dbReference type="PANTHER" id="PTHR30368">
    <property type="entry name" value="SULFATE-BINDING PROTEIN"/>
    <property type="match status" value="1"/>
</dbReference>
<gene>
    <name evidence="8" type="ORF">DQX05_16725</name>
</gene>
<evidence type="ECO:0000256" key="7">
    <source>
        <dbReference type="SAM" id="Phobius"/>
    </source>
</evidence>
<feature type="region of interest" description="Disordered" evidence="6">
    <location>
        <begin position="30"/>
        <end position="67"/>
    </location>
</feature>
<sequence length="383" mass="41492">MDRDESRGLSGFIATVIIFILLFGCSPGGRDAPPQEKGKQDQTSIAVSASQPSPSGKAEVSELPGDSGQDSVTLVIGAYSVVKDVMQRILPEFAADWKAKTGQQVVFQESYEASGTQARSIAGGLEADVALFSMEGDVDKLVQAGLVPTDWQAGDAYGGMVTGSIVVLGTREGNPHQVRDWSDLTKPGVQVLYPNPKTSGGAQWDINAIYGAGLLEAKERGEDSQRRAKELLMSVHRNVISMDKSGRASMAAFEYGVGDVIVTYENEILSRMQAGVPYELVRPERTIRIDNPVVVVDRYAQKHGTTNIAKAFVDYLRGPKAQHLLAEAGFRPVAPSVRAETADRYPEPAGLFGIEDMGGWKHIRETLYSKRGIWYEVLAGIED</sequence>
<feature type="transmembrane region" description="Helical" evidence="7">
    <location>
        <begin position="12"/>
        <end position="29"/>
    </location>
</feature>
<dbReference type="PANTHER" id="PTHR30368:SF2">
    <property type="entry name" value="SULFATE-BINDING PROTEIN"/>
    <property type="match status" value="1"/>
</dbReference>
<evidence type="ECO:0000256" key="5">
    <source>
        <dbReference type="ARBA" id="ARBA00022764"/>
    </source>
</evidence>
<evidence type="ECO:0000256" key="4">
    <source>
        <dbReference type="ARBA" id="ARBA00022729"/>
    </source>
</evidence>
<dbReference type="OrthoDB" id="9802127at2"/>
<keyword evidence="7" id="KW-0472">Membrane</keyword>
<dbReference type="AlphaFoldDB" id="A0A3A3GG05"/>
<evidence type="ECO:0000256" key="2">
    <source>
        <dbReference type="ARBA" id="ARBA00006099"/>
    </source>
</evidence>
<accession>A0A3A3GG05</accession>
<dbReference type="GO" id="GO:0042597">
    <property type="term" value="C:periplasmic space"/>
    <property type="evidence" value="ECO:0007669"/>
    <property type="project" value="UniProtKB-SubCell"/>
</dbReference>
<dbReference type="Pfam" id="PF13531">
    <property type="entry name" value="SBP_bac_11"/>
    <property type="match status" value="1"/>
</dbReference>
<keyword evidence="7" id="KW-0812">Transmembrane</keyword>
<evidence type="ECO:0000256" key="6">
    <source>
        <dbReference type="SAM" id="MobiDB-lite"/>
    </source>
</evidence>
<protein>
    <submittedName>
        <fullName evidence="8">Sulfate ABC transporter substrate-binding protein</fullName>
    </submittedName>
</protein>
<evidence type="ECO:0000256" key="1">
    <source>
        <dbReference type="ARBA" id="ARBA00004418"/>
    </source>
</evidence>
<dbReference type="Proteomes" id="UP000266177">
    <property type="component" value="Unassembled WGS sequence"/>
</dbReference>
<organism evidence="8 9">
    <name type="scientific">Paenibacillus thiaminolyticus</name>
    <name type="common">Bacillus thiaminolyticus</name>
    <dbReference type="NCBI Taxonomy" id="49283"/>
    <lineage>
        <taxon>Bacteria</taxon>
        <taxon>Bacillati</taxon>
        <taxon>Bacillota</taxon>
        <taxon>Bacilli</taxon>
        <taxon>Bacillales</taxon>
        <taxon>Paenibacillaceae</taxon>
        <taxon>Paenibacillus</taxon>
    </lineage>
</organism>
<comment type="similarity">
    <text evidence="2">Belongs to the prokaryotic sulfate-binding protein family.</text>
</comment>
<keyword evidence="4" id="KW-0732">Signal</keyword>
<dbReference type="RefSeq" id="WP_119794685.1">
    <property type="nucleotide sequence ID" value="NZ_QYZD01000015.1"/>
</dbReference>
<evidence type="ECO:0000313" key="8">
    <source>
        <dbReference type="EMBL" id="RJG22594.1"/>
    </source>
</evidence>
<comment type="subcellular location">
    <subcellularLocation>
        <location evidence="1">Periplasm</location>
    </subcellularLocation>
</comment>
<dbReference type="Gene3D" id="3.40.190.10">
    <property type="entry name" value="Periplasmic binding protein-like II"/>
    <property type="match status" value="2"/>
</dbReference>
<dbReference type="EMBL" id="QYZD01000015">
    <property type="protein sequence ID" value="RJG22594.1"/>
    <property type="molecule type" value="Genomic_DNA"/>
</dbReference>
<name>A0A3A3GG05_PANTH</name>
<dbReference type="NCBIfam" id="TIGR00971">
    <property type="entry name" value="3a0106s03"/>
    <property type="match status" value="1"/>
</dbReference>
<keyword evidence="5" id="KW-0574">Periplasm</keyword>
<dbReference type="SUPFAM" id="SSF53850">
    <property type="entry name" value="Periplasmic binding protein-like II"/>
    <property type="match status" value="1"/>
</dbReference>
<evidence type="ECO:0000313" key="9">
    <source>
        <dbReference type="Proteomes" id="UP000266177"/>
    </source>
</evidence>
<keyword evidence="3" id="KW-0813">Transport</keyword>
<comment type="caution">
    <text evidence="8">The sequence shown here is derived from an EMBL/GenBank/DDBJ whole genome shotgun (WGS) entry which is preliminary data.</text>
</comment>
<proteinExistence type="inferred from homology"/>
<dbReference type="GO" id="GO:1902358">
    <property type="term" value="P:sulfate transmembrane transport"/>
    <property type="evidence" value="ECO:0007669"/>
    <property type="project" value="InterPro"/>
</dbReference>
<dbReference type="InterPro" id="IPR005669">
    <property type="entry name" value="Thiosulph/SO4-bd"/>
</dbReference>
<keyword evidence="7" id="KW-1133">Transmembrane helix</keyword>
<dbReference type="GO" id="GO:0140104">
    <property type="term" value="F:molecular carrier activity"/>
    <property type="evidence" value="ECO:0007669"/>
    <property type="project" value="InterPro"/>
</dbReference>
<evidence type="ECO:0000256" key="3">
    <source>
        <dbReference type="ARBA" id="ARBA00022448"/>
    </source>
</evidence>